<protein>
    <submittedName>
        <fullName evidence="10">Cytochrome P450</fullName>
    </submittedName>
</protein>
<evidence type="ECO:0000256" key="9">
    <source>
        <dbReference type="SAM" id="MobiDB-lite"/>
    </source>
</evidence>
<dbReference type="InterPro" id="IPR036396">
    <property type="entry name" value="Cyt_P450_sf"/>
</dbReference>
<dbReference type="InterPro" id="IPR001128">
    <property type="entry name" value="Cyt_P450"/>
</dbReference>
<evidence type="ECO:0000313" key="10">
    <source>
        <dbReference type="EMBL" id="EDQ35314.2"/>
    </source>
</evidence>
<dbReference type="PANTHER" id="PTHR24291:SF50">
    <property type="entry name" value="BIFUNCTIONAL ALBAFLAVENONE MONOOXYGENASE_TERPENE SYNTHASE"/>
    <property type="match status" value="1"/>
</dbReference>
<dbReference type="PRINTS" id="PR00385">
    <property type="entry name" value="P450"/>
</dbReference>
<dbReference type="PROSITE" id="PS00086">
    <property type="entry name" value="CYTOCHROME_P450"/>
    <property type="match status" value="1"/>
</dbReference>
<evidence type="ECO:0000256" key="6">
    <source>
        <dbReference type="ARBA" id="ARBA00023033"/>
    </source>
</evidence>
<evidence type="ECO:0000256" key="2">
    <source>
        <dbReference type="ARBA" id="ARBA00022617"/>
    </source>
</evidence>
<feature type="region of interest" description="Disordered" evidence="9">
    <location>
        <begin position="453"/>
        <end position="474"/>
    </location>
</feature>
<sequence>MLASASPFVPPAPVPRTKPPSRFEIIRTVMRNPLELWGEPSFRLKWMKTKFFNERTLIANHPGLVRHVLVDNAQNYRMATIRQLILRPILRDGLLTAEGETWKRSRKAMAPVFTPRHARGFAEQMLAQSQAFKDRYVAAVDSNSGTGDVRDIAVDMTELTFDILSATLFSGHVAGSEEEFAGDIERLLSTMGQVDPMDLLKAPRWIPRIRRMFGQKVLDKFRAIVKQTMDDRQKMMRDEPDAVPEDFLTLLIRLHHPAGLTLDEIEDNIITFIGAGHETTARALGWTLYCLANSPADREKVEAEIDEVIAREPDPVKWLDQMPWTRAVFEEAMRLYPPAPSINRAAITDDSWQDEKGETVTIEAGTTVLVMPWTLHRHTLLWDRPEAFIPSRFLPENRGSIDRYQYLPFGVGPRICIGATFALQEAVIALGALLSEFRFDCVAETKPWPVQKLTTQPEGGLPMRVSRRQGNASR</sequence>
<dbReference type="PRINTS" id="PR00463">
    <property type="entry name" value="EP450I"/>
</dbReference>
<name>A9CV26_HOEPD</name>
<evidence type="ECO:0000256" key="7">
    <source>
        <dbReference type="PIRSR" id="PIRSR602401-1"/>
    </source>
</evidence>
<evidence type="ECO:0000256" key="4">
    <source>
        <dbReference type="ARBA" id="ARBA00023002"/>
    </source>
</evidence>
<dbReference type="Proteomes" id="UP000004291">
    <property type="component" value="Chromosome"/>
</dbReference>
<dbReference type="InterPro" id="IPR050196">
    <property type="entry name" value="Cytochrome_P450_Monoox"/>
</dbReference>
<keyword evidence="11" id="KW-1185">Reference proteome</keyword>
<evidence type="ECO:0000313" key="11">
    <source>
        <dbReference type="Proteomes" id="UP000004291"/>
    </source>
</evidence>
<dbReference type="PANTHER" id="PTHR24291">
    <property type="entry name" value="CYTOCHROME P450 FAMILY 4"/>
    <property type="match status" value="1"/>
</dbReference>
<dbReference type="InterPro" id="IPR017972">
    <property type="entry name" value="Cyt_P450_CS"/>
</dbReference>
<keyword evidence="3 7" id="KW-0479">Metal-binding</keyword>
<keyword evidence="2 7" id="KW-0349">Heme</keyword>
<evidence type="ECO:0000256" key="5">
    <source>
        <dbReference type="ARBA" id="ARBA00023004"/>
    </source>
</evidence>
<feature type="binding site" description="axial binding residue" evidence="7">
    <location>
        <position position="416"/>
    </location>
    <ligand>
        <name>heme</name>
        <dbReference type="ChEBI" id="CHEBI:30413"/>
    </ligand>
    <ligandPart>
        <name>Fe</name>
        <dbReference type="ChEBI" id="CHEBI:18248"/>
    </ligandPart>
</feature>
<dbReference type="Gene3D" id="1.10.630.10">
    <property type="entry name" value="Cytochrome P450"/>
    <property type="match status" value="1"/>
</dbReference>
<comment type="cofactor">
    <cofactor evidence="7">
        <name>heme</name>
        <dbReference type="ChEBI" id="CHEBI:30413"/>
    </cofactor>
</comment>
<dbReference type="GO" id="GO:0005506">
    <property type="term" value="F:iron ion binding"/>
    <property type="evidence" value="ECO:0007669"/>
    <property type="project" value="InterPro"/>
</dbReference>
<accession>A9CV26</accession>
<dbReference type="AlphaFoldDB" id="A9CV26"/>
<dbReference type="HOGENOM" id="CLU_001570_5_1_5"/>
<keyword evidence="6 8" id="KW-0503">Monooxygenase</keyword>
<dbReference type="SUPFAM" id="SSF48264">
    <property type="entry name" value="Cytochrome P450"/>
    <property type="match status" value="1"/>
</dbReference>
<organism evidence="10 11">
    <name type="scientific">Hoeflea phototrophica (strain DSM 17068 / NCIMB 14078 / DFL-43)</name>
    <dbReference type="NCBI Taxonomy" id="411684"/>
    <lineage>
        <taxon>Bacteria</taxon>
        <taxon>Pseudomonadati</taxon>
        <taxon>Pseudomonadota</taxon>
        <taxon>Alphaproteobacteria</taxon>
        <taxon>Hyphomicrobiales</taxon>
        <taxon>Rhizobiaceae</taxon>
        <taxon>Hoeflea</taxon>
    </lineage>
</organism>
<dbReference type="GO" id="GO:0020037">
    <property type="term" value="F:heme binding"/>
    <property type="evidence" value="ECO:0007669"/>
    <property type="project" value="InterPro"/>
</dbReference>
<dbReference type="RefSeq" id="WP_156970142.1">
    <property type="nucleotide sequence ID" value="NZ_CM002917.1"/>
</dbReference>
<gene>
    <name evidence="10" type="ORF">HPDFL43_19007</name>
</gene>
<comment type="similarity">
    <text evidence="1 8">Belongs to the cytochrome P450 family.</text>
</comment>
<dbReference type="OrthoDB" id="9764248at2"/>
<proteinExistence type="inferred from homology"/>
<keyword evidence="4 8" id="KW-0560">Oxidoreductase</keyword>
<evidence type="ECO:0000256" key="8">
    <source>
        <dbReference type="RuleBase" id="RU000461"/>
    </source>
</evidence>
<dbReference type="EMBL" id="ABIA03000001">
    <property type="protein sequence ID" value="EDQ35314.2"/>
    <property type="molecule type" value="Genomic_DNA"/>
</dbReference>
<dbReference type="STRING" id="411684.HPDFL43_19007"/>
<reference evidence="10 11" key="2">
    <citation type="submission" date="2012-06" db="EMBL/GenBank/DDBJ databases">
        <authorList>
            <person name="Fiebig A."/>
        </authorList>
    </citation>
    <scope>NUCLEOTIDE SEQUENCE [LARGE SCALE GENOMIC DNA]</scope>
    <source>
        <strain evidence="10 11">DFL-43</strain>
    </source>
</reference>
<evidence type="ECO:0000256" key="1">
    <source>
        <dbReference type="ARBA" id="ARBA00010617"/>
    </source>
</evidence>
<dbReference type="GO" id="GO:0016705">
    <property type="term" value="F:oxidoreductase activity, acting on paired donors, with incorporation or reduction of molecular oxygen"/>
    <property type="evidence" value="ECO:0007669"/>
    <property type="project" value="InterPro"/>
</dbReference>
<dbReference type="Pfam" id="PF00067">
    <property type="entry name" value="p450"/>
    <property type="match status" value="1"/>
</dbReference>
<dbReference type="InterPro" id="IPR002401">
    <property type="entry name" value="Cyt_P450_E_grp-I"/>
</dbReference>
<comment type="caution">
    <text evidence="10">The sequence shown here is derived from an EMBL/GenBank/DDBJ whole genome shotgun (WGS) entry which is preliminary data.</text>
</comment>
<reference evidence="10 11" key="1">
    <citation type="submission" date="2007-10" db="EMBL/GenBank/DDBJ databases">
        <authorList>
            <person name="Wagner-Dobler I."/>
            <person name="Ferriera S."/>
            <person name="Johnson J."/>
            <person name="Kravitz S."/>
            <person name="Beeson K."/>
            <person name="Sutton G."/>
            <person name="Rogers Y.-H."/>
            <person name="Friedman R."/>
            <person name="Frazier M."/>
            <person name="Venter J.C."/>
        </authorList>
    </citation>
    <scope>NUCLEOTIDE SEQUENCE [LARGE SCALE GENOMIC DNA]</scope>
    <source>
        <strain evidence="10 11">DFL-43</strain>
    </source>
</reference>
<dbReference type="GO" id="GO:0004497">
    <property type="term" value="F:monooxygenase activity"/>
    <property type="evidence" value="ECO:0007669"/>
    <property type="project" value="UniProtKB-KW"/>
</dbReference>
<evidence type="ECO:0000256" key="3">
    <source>
        <dbReference type="ARBA" id="ARBA00022723"/>
    </source>
</evidence>
<keyword evidence="5 7" id="KW-0408">Iron</keyword>
<dbReference type="eggNOG" id="COG2124">
    <property type="taxonomic scope" value="Bacteria"/>
</dbReference>